<dbReference type="EMBL" id="MWIH01000005">
    <property type="protein sequence ID" value="OQO93251.1"/>
    <property type="molecule type" value="Genomic_DNA"/>
</dbReference>
<dbReference type="AlphaFoldDB" id="A0A1V9A837"/>
<name>A0A1V9A837_SACPI</name>
<reference evidence="1 2" key="1">
    <citation type="submission" date="2017-02" db="EMBL/GenBank/DDBJ databases">
        <title>Draft genome of Saccharomonospora sp. 154.</title>
        <authorList>
            <person name="Alonso-Carmona G.S."/>
            <person name="De La Haba R."/>
            <person name="Vera-Gargallo B."/>
            <person name="Sandoval-Trujillo A.H."/>
            <person name="Ramirez-Duran N."/>
            <person name="Ventosa A."/>
        </authorList>
    </citation>
    <scope>NUCLEOTIDE SEQUENCE [LARGE SCALE GENOMIC DNA]</scope>
    <source>
        <strain evidence="1 2">LRS4.154</strain>
    </source>
</reference>
<organism evidence="1 2">
    <name type="scientific">Saccharomonospora piscinae</name>
    <dbReference type="NCBI Taxonomy" id="687388"/>
    <lineage>
        <taxon>Bacteria</taxon>
        <taxon>Bacillati</taxon>
        <taxon>Actinomycetota</taxon>
        <taxon>Actinomycetes</taxon>
        <taxon>Pseudonocardiales</taxon>
        <taxon>Pseudonocardiaceae</taxon>
        <taxon>Saccharomonospora</taxon>
    </lineage>
</organism>
<evidence type="ECO:0000313" key="1">
    <source>
        <dbReference type="EMBL" id="OQO93251.1"/>
    </source>
</evidence>
<sequence>MVAEVRRRGHKITPERIVRIARLLDDRIVWLEEGNEGSGLLHLMDPSRVQQFEKAGVNKSEIVDTIFRALTETKPIGIGSGDRLVYDVQHGNGTVRIALSVADNGYIVGANPRSKSRKVKPVHDATD</sequence>
<protein>
    <submittedName>
        <fullName evidence="1">Uncharacterized protein</fullName>
    </submittedName>
</protein>
<dbReference type="Proteomes" id="UP000192591">
    <property type="component" value="Unassembled WGS sequence"/>
</dbReference>
<keyword evidence="2" id="KW-1185">Reference proteome</keyword>
<proteinExistence type="predicted"/>
<comment type="caution">
    <text evidence="1">The sequence shown here is derived from an EMBL/GenBank/DDBJ whole genome shotgun (WGS) entry which is preliminary data.</text>
</comment>
<accession>A0A1V9A837</accession>
<dbReference type="STRING" id="1962155.B1813_12890"/>
<gene>
    <name evidence="1" type="ORF">B1813_12890</name>
</gene>
<evidence type="ECO:0000313" key="2">
    <source>
        <dbReference type="Proteomes" id="UP000192591"/>
    </source>
</evidence>